<reference evidence="4" key="1">
    <citation type="journal article" date="2019" name="Int. J. Syst. Evol. Microbiol.">
        <title>The Global Catalogue of Microorganisms (GCM) 10K type strain sequencing project: providing services to taxonomists for standard genome sequencing and annotation.</title>
        <authorList>
            <consortium name="The Broad Institute Genomics Platform"/>
            <consortium name="The Broad Institute Genome Sequencing Center for Infectious Disease"/>
            <person name="Wu L."/>
            <person name="Ma J."/>
        </authorList>
    </citation>
    <scope>NUCLEOTIDE SEQUENCE [LARGE SCALE GENOMIC DNA]</scope>
    <source>
        <strain evidence="4">JCM 16904</strain>
    </source>
</reference>
<evidence type="ECO:0000313" key="4">
    <source>
        <dbReference type="Proteomes" id="UP001500902"/>
    </source>
</evidence>
<organism evidence="3 4">
    <name type="scientific">Nonomuraea antimicrobica</name>
    <dbReference type="NCBI Taxonomy" id="561173"/>
    <lineage>
        <taxon>Bacteria</taxon>
        <taxon>Bacillati</taxon>
        <taxon>Actinomycetota</taxon>
        <taxon>Actinomycetes</taxon>
        <taxon>Streptosporangiales</taxon>
        <taxon>Streptosporangiaceae</taxon>
        <taxon>Nonomuraea</taxon>
    </lineage>
</organism>
<gene>
    <name evidence="3" type="ORF">GCM10022224_094610</name>
</gene>
<comment type="caution">
    <text evidence="3">The sequence shown here is derived from an EMBL/GenBank/DDBJ whole genome shotgun (WGS) entry which is preliminary data.</text>
</comment>
<sequence length="252" mass="27372">MDDLERIRELYGTRRPDPQAQGRVWRRVTGRRRRSRLSWLMIPAVAAAVALAFVVLHEPPVSGRSVLLAAATSAASVPGAEGTYWHIKKVRNGSEVTELWVARDGRAWTSDGERVSPVTGRSPFSMAGRDLTFEQIQGLPADPAALKERVAAMLPSNTPGLLADALSGLLWTKPSPPAVRAAAYRVLAELPEVRYLGESPPGEAFSYVLANGNRRTLVIDAETSQVLSSTDSGPSPRTERVIEAGWTDRGPR</sequence>
<dbReference type="Proteomes" id="UP001500902">
    <property type="component" value="Unassembled WGS sequence"/>
</dbReference>
<evidence type="ECO:0000313" key="3">
    <source>
        <dbReference type="EMBL" id="GAA3714069.1"/>
    </source>
</evidence>
<dbReference type="RefSeq" id="WP_344894939.1">
    <property type="nucleotide sequence ID" value="NZ_BAAAZP010000224.1"/>
</dbReference>
<keyword evidence="2" id="KW-0472">Membrane</keyword>
<proteinExistence type="predicted"/>
<protein>
    <recommendedName>
        <fullName evidence="5">CU044_5270 family protein</fullName>
    </recommendedName>
</protein>
<feature type="transmembrane region" description="Helical" evidence="2">
    <location>
        <begin position="37"/>
        <end position="56"/>
    </location>
</feature>
<keyword evidence="2" id="KW-0812">Transmembrane</keyword>
<name>A0ABP7E463_9ACTN</name>
<feature type="compositionally biased region" description="Polar residues" evidence="1">
    <location>
        <begin position="225"/>
        <end position="235"/>
    </location>
</feature>
<evidence type="ECO:0000256" key="1">
    <source>
        <dbReference type="SAM" id="MobiDB-lite"/>
    </source>
</evidence>
<keyword evidence="4" id="KW-1185">Reference proteome</keyword>
<keyword evidence="2" id="KW-1133">Transmembrane helix</keyword>
<accession>A0ABP7E463</accession>
<evidence type="ECO:0008006" key="5">
    <source>
        <dbReference type="Google" id="ProtNLM"/>
    </source>
</evidence>
<evidence type="ECO:0000256" key="2">
    <source>
        <dbReference type="SAM" id="Phobius"/>
    </source>
</evidence>
<dbReference type="EMBL" id="BAAAZP010000224">
    <property type="protein sequence ID" value="GAA3714069.1"/>
    <property type="molecule type" value="Genomic_DNA"/>
</dbReference>
<feature type="region of interest" description="Disordered" evidence="1">
    <location>
        <begin position="225"/>
        <end position="252"/>
    </location>
</feature>